<dbReference type="InterPro" id="IPR002558">
    <property type="entry name" value="ILWEQ_dom"/>
</dbReference>
<dbReference type="PROSITE" id="PS50945">
    <property type="entry name" value="I_LWEQ"/>
    <property type="match status" value="1"/>
</dbReference>
<dbReference type="InterPro" id="IPR011417">
    <property type="entry name" value="ANTH_dom"/>
</dbReference>
<sequence>MSANTGALSRAEADLGAHVKKATNPDETAPKRKHVRACIVYSWDHRSGRAFWNALKVQPLQNDEVQVFKALITVHKVLQEGHPSVLKEAQAHVNWINSLTHGINSGPGGHHGYSRLIQEYARLLLKKLSFHRSHPVFNGTFEYEEYISLRSVNDPNEGYEIIIDLMNLQDAIDDFQRLVFSSLHSGRSNECKISSLTPMVAESYGIYRFSTSMLRAMHSTAGDLEALEPLRSRYHSQHRRLLDFYYDCSSLKYLTSLITIPNLRPEPPNLYGEEDEAPALPKRPGQGLEREASIGSSNVTPTPTPSVLPEQESAGDWWGSNNANANAQLLQQQQLEEQQRQLQAQRDAELLRQQQLAEQQQRQFEEQQRLQLEQQQQAQQALIRDQMQRQAEGRAAELERDILQLRGQYEQNQLLLEQYDRRVKALETELGQLNTNTSLQLESKNDLIQSLQEQVSMWKTKYESLAKLYSQLRQEHLDLLSKFKQVQAKAASAQEAIDKRERLERDLKAKNLELADLIRERDRARYDLDKSRGSSKDQLEKLERDLRLMQDKLNDAERAKGADLSLLISRHNRELAELEDALKAKQRALDDISNGRSVNESVLREKEEEADILRETIASMENAMKEMSLDHQASSGGIRKLAAIIDAILNAAAERIQESLFEFESPMQAGNQNSTPNYLLSVIEKTSTNATDFSTAFNNHLAEGEEGSDPSEIIRTATAFANAISDVLINAKGITRLARNDDLVDEISAASRESAVAATAFFTSLVSDLITGLTPEDTTDLVISCNVEVQQHLQTLSHLAEQMAPKLSVTTNGSTDLGDIVDNEMARVAEAIATATAKLTQLLARPKDPKFSTFDVQVNEAILAAAIAVTSAVAALIKASTECQQEIVARGRGSSSRTAYYKKHNRWTEGLISAAKVVAGATNILISSADGVLAGKSSPEQLIAASNEVAASTAQLVAASRVNASFMSKTQDKLELASKSVSSACRALVNKVQDILAQRSTTQAEEIDYSKLTPHEFRTAAMEQQVEVLKLEQQLTAARNRLFEIRKIDYQNEEED</sequence>
<dbReference type="PANTHER" id="PTHR10407:SF15">
    <property type="entry name" value="HUNTINGTIN INTERACTING PROTEIN 1"/>
    <property type="match status" value="1"/>
</dbReference>
<dbReference type="Pfam" id="PF07651">
    <property type="entry name" value="ANTH"/>
    <property type="match status" value="1"/>
</dbReference>
<proteinExistence type="inferred from homology"/>
<dbReference type="PROSITE" id="PS50942">
    <property type="entry name" value="ENTH"/>
    <property type="match status" value="1"/>
</dbReference>
<dbReference type="KEGG" id="slb:AWJ20_440"/>
<dbReference type="OrthoDB" id="10262320at2759"/>
<dbReference type="CDD" id="cd17007">
    <property type="entry name" value="ANTH_N_Sla2p"/>
    <property type="match status" value="1"/>
</dbReference>
<evidence type="ECO:0000259" key="7">
    <source>
        <dbReference type="PROSITE" id="PS50942"/>
    </source>
</evidence>
<feature type="region of interest" description="Disordered" evidence="6">
    <location>
        <begin position="268"/>
        <end position="321"/>
    </location>
</feature>
<feature type="domain" description="ENTH" evidence="7">
    <location>
        <begin position="7"/>
        <end position="138"/>
    </location>
</feature>
<accession>A0A167CWQ7</accession>
<evidence type="ECO:0000256" key="4">
    <source>
        <dbReference type="ARBA" id="ARBA00023203"/>
    </source>
</evidence>
<keyword evidence="5" id="KW-0175">Coiled coil</keyword>
<evidence type="ECO:0000313" key="9">
    <source>
        <dbReference type="EMBL" id="ANB12196.1"/>
    </source>
</evidence>
<dbReference type="GeneID" id="30036528"/>
<dbReference type="RefSeq" id="XP_018734673.1">
    <property type="nucleotide sequence ID" value="XM_018881466.1"/>
</dbReference>
<feature type="domain" description="I/LWEQ" evidence="8">
    <location>
        <begin position="809"/>
        <end position="1053"/>
    </location>
</feature>
<evidence type="ECO:0000313" key="10">
    <source>
        <dbReference type="Proteomes" id="UP000189580"/>
    </source>
</evidence>
<keyword evidence="3" id="KW-0963">Cytoplasm</keyword>
<dbReference type="GO" id="GO:0035615">
    <property type="term" value="F:clathrin adaptor activity"/>
    <property type="evidence" value="ECO:0007669"/>
    <property type="project" value="TreeGrafter"/>
</dbReference>
<dbReference type="GO" id="GO:0007015">
    <property type="term" value="P:actin filament organization"/>
    <property type="evidence" value="ECO:0007669"/>
    <property type="project" value="TreeGrafter"/>
</dbReference>
<evidence type="ECO:0000256" key="1">
    <source>
        <dbReference type="ARBA" id="ARBA00004496"/>
    </source>
</evidence>
<dbReference type="InterPro" id="IPR035964">
    <property type="entry name" value="I/LWEQ_dom_sf"/>
</dbReference>
<name>A0A167CWQ7_9ASCO</name>
<gene>
    <name evidence="9" type="primary">SLA2</name>
    <name evidence="9" type="ORF">AWJ20_440</name>
</gene>
<dbReference type="Gene3D" id="1.20.1410.10">
    <property type="entry name" value="I/LWEQ domain"/>
    <property type="match status" value="1"/>
</dbReference>
<reference evidence="9 10" key="1">
    <citation type="submission" date="2016-02" db="EMBL/GenBank/DDBJ databases">
        <title>Complete genome sequence and transcriptome regulation of the pentose utilising yeast Sugiyamaella lignohabitans.</title>
        <authorList>
            <person name="Bellasio M."/>
            <person name="Peymann A."/>
            <person name="Valli M."/>
            <person name="Sipitzky M."/>
            <person name="Graf A."/>
            <person name="Sauer M."/>
            <person name="Marx H."/>
            <person name="Mattanovich D."/>
        </authorList>
    </citation>
    <scope>NUCLEOTIDE SEQUENCE [LARGE SCALE GENOMIC DNA]</scope>
    <source>
        <strain evidence="9 10">CBS 10342</strain>
    </source>
</reference>
<dbReference type="GO" id="GO:0006897">
    <property type="term" value="P:endocytosis"/>
    <property type="evidence" value="ECO:0007669"/>
    <property type="project" value="InterPro"/>
</dbReference>
<organism evidence="9 10">
    <name type="scientific">Sugiyamaella lignohabitans</name>
    <dbReference type="NCBI Taxonomy" id="796027"/>
    <lineage>
        <taxon>Eukaryota</taxon>
        <taxon>Fungi</taxon>
        <taxon>Dikarya</taxon>
        <taxon>Ascomycota</taxon>
        <taxon>Saccharomycotina</taxon>
        <taxon>Dipodascomycetes</taxon>
        <taxon>Dipodascales</taxon>
        <taxon>Trichomonascaceae</taxon>
        <taxon>Sugiyamaella</taxon>
    </lineage>
</organism>
<dbReference type="Proteomes" id="UP000189580">
    <property type="component" value="Chromosome a"/>
</dbReference>
<dbReference type="SMART" id="SM00273">
    <property type="entry name" value="ENTH"/>
    <property type="match status" value="1"/>
</dbReference>
<dbReference type="EMBL" id="CP014501">
    <property type="protein sequence ID" value="ANB12196.1"/>
    <property type="molecule type" value="Genomic_DNA"/>
</dbReference>
<dbReference type="InterPro" id="IPR030224">
    <property type="entry name" value="Sla2_fam"/>
</dbReference>
<dbReference type="SMART" id="SM00307">
    <property type="entry name" value="ILWEQ"/>
    <property type="match status" value="1"/>
</dbReference>
<dbReference type="Gene3D" id="1.25.40.90">
    <property type="match status" value="1"/>
</dbReference>
<dbReference type="FunFam" id="1.20.1410.10:FF:000004">
    <property type="entry name" value="Cytoskeleton assembly control protein Sla2"/>
    <property type="match status" value="1"/>
</dbReference>
<dbReference type="InterPro" id="IPR013809">
    <property type="entry name" value="ENTH"/>
</dbReference>
<dbReference type="GO" id="GO:0030136">
    <property type="term" value="C:clathrin-coated vesicle"/>
    <property type="evidence" value="ECO:0007669"/>
    <property type="project" value="TreeGrafter"/>
</dbReference>
<protein>
    <submittedName>
        <fullName evidence="9">Sla2p</fullName>
    </submittedName>
</protein>
<dbReference type="GO" id="GO:0048268">
    <property type="term" value="P:clathrin coat assembly"/>
    <property type="evidence" value="ECO:0007669"/>
    <property type="project" value="TreeGrafter"/>
</dbReference>
<dbReference type="SUPFAM" id="SSF48464">
    <property type="entry name" value="ENTH/VHS domain"/>
    <property type="match status" value="1"/>
</dbReference>
<dbReference type="AlphaFoldDB" id="A0A167CWQ7"/>
<evidence type="ECO:0000256" key="3">
    <source>
        <dbReference type="ARBA" id="ARBA00022490"/>
    </source>
</evidence>
<evidence type="ECO:0000259" key="8">
    <source>
        <dbReference type="PROSITE" id="PS50945"/>
    </source>
</evidence>
<feature type="coiled-coil region" evidence="5">
    <location>
        <begin position="486"/>
        <end position="630"/>
    </location>
</feature>
<dbReference type="GO" id="GO:0032051">
    <property type="term" value="F:clathrin light chain binding"/>
    <property type="evidence" value="ECO:0007669"/>
    <property type="project" value="TreeGrafter"/>
</dbReference>
<evidence type="ECO:0000256" key="6">
    <source>
        <dbReference type="SAM" id="MobiDB-lite"/>
    </source>
</evidence>
<evidence type="ECO:0000256" key="5">
    <source>
        <dbReference type="SAM" id="Coils"/>
    </source>
</evidence>
<evidence type="ECO:0000256" key="2">
    <source>
        <dbReference type="ARBA" id="ARBA00010135"/>
    </source>
</evidence>
<dbReference type="GO" id="GO:0030479">
    <property type="term" value="C:actin cortical patch"/>
    <property type="evidence" value="ECO:0007669"/>
    <property type="project" value="TreeGrafter"/>
</dbReference>
<dbReference type="InterPro" id="IPR008942">
    <property type="entry name" value="ENTH_VHS"/>
</dbReference>
<keyword evidence="10" id="KW-1185">Reference proteome</keyword>
<comment type="similarity">
    <text evidence="2">Belongs to the SLA2 family.</text>
</comment>
<dbReference type="GO" id="GO:0051015">
    <property type="term" value="F:actin filament binding"/>
    <property type="evidence" value="ECO:0007669"/>
    <property type="project" value="TreeGrafter"/>
</dbReference>
<dbReference type="GO" id="GO:0080025">
    <property type="term" value="F:phosphatidylinositol-3,5-bisphosphate binding"/>
    <property type="evidence" value="ECO:0007669"/>
    <property type="project" value="TreeGrafter"/>
</dbReference>
<dbReference type="GO" id="GO:0043325">
    <property type="term" value="F:phosphatidylinositol-3,4-bisphosphate binding"/>
    <property type="evidence" value="ECO:0007669"/>
    <property type="project" value="TreeGrafter"/>
</dbReference>
<keyword evidence="4" id="KW-0009">Actin-binding</keyword>
<comment type="subcellular location">
    <subcellularLocation>
        <location evidence="1">Cytoplasm</location>
    </subcellularLocation>
</comment>
<feature type="coiled-coil region" evidence="5">
    <location>
        <begin position="325"/>
        <end position="461"/>
    </location>
</feature>
<dbReference type="Pfam" id="PF01608">
    <property type="entry name" value="I_LWEQ"/>
    <property type="match status" value="1"/>
</dbReference>
<dbReference type="SUPFAM" id="SSF109885">
    <property type="entry name" value="I/LWEQ domain"/>
    <property type="match status" value="1"/>
</dbReference>
<dbReference type="PANTHER" id="PTHR10407">
    <property type="entry name" value="HUNTINGTIN INTERACTING PROTEIN 1"/>
    <property type="match status" value="1"/>
</dbReference>